<sequence>MDFKIKYLKYKKKYINLLKQRGGVEIPDEWGMNSQTHTRYLPDDIPLALVVTNGSCDKKLNTGTLFIVNSVELIEMYGNYDNPDDKFNVIYKVHNPKTTDENNMTITYYSQVERGRGLINQGVRYKWIFRVDKTMMLFNRSDMKLEHPWTAARTIPEFKYFKSIKDIDILLPLDKEDITTGLEKISNNNNKIGYISDVELIDINHNHPLIVNDKGIEYKINQWTDPKNTDWKELFIKQNPDLYEDKSVFKMSIKPNKKIKGGLNELRKYLVENISEGKSLNDLVEITIVPK</sequence>
<proteinExistence type="predicted"/>
<name>A0A5J6VKY4_9VIRU</name>
<dbReference type="EMBL" id="MN448289">
    <property type="protein sequence ID" value="QFG74593.1"/>
    <property type="molecule type" value="Genomic_DNA"/>
</dbReference>
<organism evidence="1">
    <name type="scientific">Megaviridae environmental sample</name>
    <dbReference type="NCBI Taxonomy" id="1737588"/>
    <lineage>
        <taxon>Viruses</taxon>
        <taxon>Varidnaviria</taxon>
        <taxon>Bamfordvirae</taxon>
        <taxon>Nucleocytoviricota</taxon>
        <taxon>Megaviricetes</taxon>
        <taxon>Imitervirales</taxon>
        <taxon>Mimiviridae</taxon>
        <taxon>environmental samples</taxon>
    </lineage>
</organism>
<reference evidence="1" key="1">
    <citation type="journal article" date="2019" name="Philos. Trans. R. Soc. Lond., B, Biol. Sci.">
        <title>Targeted metagenomic recovery of four divergent viruses reveals shared and distinctive characteristics of giant viruses of marine eukaryotes.</title>
        <authorList>
            <person name="Needham D.M."/>
            <person name="Poirier C."/>
            <person name="Hehenberger E."/>
            <person name="Jimenez V."/>
            <person name="Swalwell J.E."/>
            <person name="Santoro A.E."/>
            <person name="Worden A.Z."/>
        </authorList>
    </citation>
    <scope>NUCLEOTIDE SEQUENCE</scope>
    <source>
        <strain evidence="1">MPacV-611</strain>
    </source>
</reference>
<evidence type="ECO:0000313" key="1">
    <source>
        <dbReference type="EMBL" id="QFG74593.1"/>
    </source>
</evidence>
<accession>A0A5J6VKY4</accession>
<protein>
    <submittedName>
        <fullName evidence="1">Uncharacterized protein</fullName>
    </submittedName>
</protein>